<name>A0A834TBU2_9FABA</name>
<evidence type="ECO:0000256" key="2">
    <source>
        <dbReference type="ARBA" id="ARBA00022737"/>
    </source>
</evidence>
<dbReference type="AlphaFoldDB" id="A0A834TBU2"/>
<sequence>MCELKFLNVVQPYPEEQILSLPQGLQTLPNGLRFLHWISYPLKSLPSTFYPESLVELKMPHSRLEKLWEGVLMLFAKKGECGPQFSEKLSFEFFAQSGSAWGKRDDIVIKECGVCPVYDSEYQKFMKEMEMELESEEAKAIEGCSKQPNKNKYMFPSLPVGTWKVGTKGLKDIISSTSHCFN</sequence>
<evidence type="ECO:0000256" key="1">
    <source>
        <dbReference type="ARBA" id="ARBA00022614"/>
    </source>
</evidence>
<dbReference type="EMBL" id="JAAIUW010000009">
    <property type="protein sequence ID" value="KAF7814109.1"/>
    <property type="molecule type" value="Genomic_DNA"/>
</dbReference>
<dbReference type="OrthoDB" id="1435893at2759"/>
<gene>
    <name evidence="3" type="ORF">G2W53_028078</name>
</gene>
<dbReference type="GO" id="GO:0006952">
    <property type="term" value="P:defense response"/>
    <property type="evidence" value="ECO:0007669"/>
    <property type="project" value="InterPro"/>
</dbReference>
<dbReference type="Pfam" id="PF07725">
    <property type="entry name" value="LRR_3"/>
    <property type="match status" value="1"/>
</dbReference>
<dbReference type="Proteomes" id="UP000634136">
    <property type="component" value="Unassembled WGS sequence"/>
</dbReference>
<proteinExistence type="predicted"/>
<reference evidence="3" key="1">
    <citation type="submission" date="2020-09" db="EMBL/GenBank/DDBJ databases">
        <title>Genome-Enabled Discovery of Anthraquinone Biosynthesis in Senna tora.</title>
        <authorList>
            <person name="Kang S.-H."/>
            <person name="Pandey R.P."/>
            <person name="Lee C.-M."/>
            <person name="Sim J.-S."/>
            <person name="Jeong J.-T."/>
            <person name="Choi B.-S."/>
            <person name="Jung M."/>
            <person name="Ginzburg D."/>
            <person name="Zhao K."/>
            <person name="Won S.Y."/>
            <person name="Oh T.-J."/>
            <person name="Yu Y."/>
            <person name="Kim N.-H."/>
            <person name="Lee O.R."/>
            <person name="Lee T.-H."/>
            <person name="Bashyal P."/>
            <person name="Kim T.-S."/>
            <person name="Lee W.-H."/>
            <person name="Kawkins C."/>
            <person name="Kim C.-K."/>
            <person name="Kim J.S."/>
            <person name="Ahn B.O."/>
            <person name="Rhee S.Y."/>
            <person name="Sohng J.K."/>
        </authorList>
    </citation>
    <scope>NUCLEOTIDE SEQUENCE</scope>
    <source>
        <tissue evidence="3">Leaf</tissue>
    </source>
</reference>
<dbReference type="PANTHER" id="PTHR11017">
    <property type="entry name" value="LEUCINE-RICH REPEAT-CONTAINING PROTEIN"/>
    <property type="match status" value="1"/>
</dbReference>
<keyword evidence="2" id="KW-0677">Repeat</keyword>
<comment type="caution">
    <text evidence="3">The sequence shown here is derived from an EMBL/GenBank/DDBJ whole genome shotgun (WGS) entry which is preliminary data.</text>
</comment>
<evidence type="ECO:0000313" key="4">
    <source>
        <dbReference type="Proteomes" id="UP000634136"/>
    </source>
</evidence>
<organism evidence="3 4">
    <name type="scientific">Senna tora</name>
    <dbReference type="NCBI Taxonomy" id="362788"/>
    <lineage>
        <taxon>Eukaryota</taxon>
        <taxon>Viridiplantae</taxon>
        <taxon>Streptophyta</taxon>
        <taxon>Embryophyta</taxon>
        <taxon>Tracheophyta</taxon>
        <taxon>Spermatophyta</taxon>
        <taxon>Magnoliopsida</taxon>
        <taxon>eudicotyledons</taxon>
        <taxon>Gunneridae</taxon>
        <taxon>Pentapetalae</taxon>
        <taxon>rosids</taxon>
        <taxon>fabids</taxon>
        <taxon>Fabales</taxon>
        <taxon>Fabaceae</taxon>
        <taxon>Caesalpinioideae</taxon>
        <taxon>Cassia clade</taxon>
        <taxon>Senna</taxon>
    </lineage>
</organism>
<accession>A0A834TBU2</accession>
<keyword evidence="4" id="KW-1185">Reference proteome</keyword>
<protein>
    <submittedName>
        <fullName evidence="3">Disease resistance-like protein DSC1</fullName>
    </submittedName>
</protein>
<evidence type="ECO:0000313" key="3">
    <source>
        <dbReference type="EMBL" id="KAF7814109.1"/>
    </source>
</evidence>
<keyword evidence="1" id="KW-0433">Leucine-rich repeat</keyword>
<dbReference type="InterPro" id="IPR044974">
    <property type="entry name" value="Disease_R_plants"/>
</dbReference>
<dbReference type="PANTHER" id="PTHR11017:SF479">
    <property type="entry name" value="DISEASE RESISTANCE PROTEIN (TIR-NBS-LRR CLASS) FAMILY"/>
    <property type="match status" value="1"/>
</dbReference>
<dbReference type="InterPro" id="IPR011713">
    <property type="entry name" value="Leu-rich_rpt_3"/>
</dbReference>